<dbReference type="HOGENOM" id="CLU_027079_0_0_1"/>
<proteinExistence type="predicted"/>
<reference evidence="3 4" key="1">
    <citation type="submission" date="2014-12" db="EMBL/GenBank/DDBJ databases">
        <authorList>
            <person name="Neuveglise Cecile"/>
        </authorList>
    </citation>
    <scope>NUCLEOTIDE SEQUENCE [LARGE SCALE GENOMIC DNA]</scope>
    <source>
        <strain evidence="3 4">CBS 12615</strain>
    </source>
</reference>
<dbReference type="Proteomes" id="UP000054304">
    <property type="component" value="Unassembled WGS sequence"/>
</dbReference>
<dbReference type="Pfam" id="PF10313">
    <property type="entry name" value="DUF2415"/>
    <property type="match status" value="1"/>
</dbReference>
<feature type="region of interest" description="Disordered" evidence="1">
    <location>
        <begin position="429"/>
        <end position="456"/>
    </location>
</feature>
<feature type="region of interest" description="Disordered" evidence="1">
    <location>
        <begin position="84"/>
        <end position="107"/>
    </location>
</feature>
<accession>A0A0C7N0A2</accession>
<dbReference type="InterPro" id="IPR019417">
    <property type="entry name" value="DUF2415"/>
</dbReference>
<feature type="compositionally biased region" description="Polar residues" evidence="1">
    <location>
        <begin position="98"/>
        <end position="107"/>
    </location>
</feature>
<organism evidence="3 4">
    <name type="scientific">Lachancea lanzarotensis</name>
    <dbReference type="NCBI Taxonomy" id="1245769"/>
    <lineage>
        <taxon>Eukaryota</taxon>
        <taxon>Fungi</taxon>
        <taxon>Dikarya</taxon>
        <taxon>Ascomycota</taxon>
        <taxon>Saccharomycotina</taxon>
        <taxon>Saccharomycetes</taxon>
        <taxon>Saccharomycetales</taxon>
        <taxon>Saccharomycetaceae</taxon>
        <taxon>Lachancea</taxon>
    </lineage>
</organism>
<name>A0A0C7N0A2_9SACH</name>
<dbReference type="AlphaFoldDB" id="A0A0C7N0A2"/>
<keyword evidence="4" id="KW-1185">Reference proteome</keyword>
<feature type="region of interest" description="Disordered" evidence="1">
    <location>
        <begin position="599"/>
        <end position="629"/>
    </location>
</feature>
<dbReference type="SUPFAM" id="SSF50969">
    <property type="entry name" value="YVTN repeat-like/Quinoprotein amine dehydrogenase"/>
    <property type="match status" value="1"/>
</dbReference>
<dbReference type="InterPro" id="IPR015943">
    <property type="entry name" value="WD40/YVTN_repeat-like_dom_sf"/>
</dbReference>
<dbReference type="OrthoDB" id="418169at2759"/>
<dbReference type="PANTHER" id="PTHR43991">
    <property type="entry name" value="WD REPEAT PROTEIN (AFU_ORTHOLOGUE AFUA_8G05640)-RELATED"/>
    <property type="match status" value="1"/>
</dbReference>
<evidence type="ECO:0000256" key="1">
    <source>
        <dbReference type="SAM" id="MobiDB-lite"/>
    </source>
</evidence>
<feature type="compositionally biased region" description="Polar residues" evidence="1">
    <location>
        <begin position="444"/>
        <end position="456"/>
    </location>
</feature>
<dbReference type="InterPro" id="IPR011044">
    <property type="entry name" value="Quino_amine_DH_bsu"/>
</dbReference>
<evidence type="ECO:0000259" key="2">
    <source>
        <dbReference type="Pfam" id="PF10313"/>
    </source>
</evidence>
<dbReference type="EMBL" id="LN736362">
    <property type="protein sequence ID" value="CEP61389.1"/>
    <property type="molecule type" value="Genomic_DNA"/>
</dbReference>
<dbReference type="Gene3D" id="2.130.10.10">
    <property type="entry name" value="YVTN repeat-like/Quinoprotein amine dehydrogenase"/>
    <property type="match status" value="1"/>
</dbReference>
<gene>
    <name evidence="3" type="ORF">LALA0_S03e01772g</name>
</gene>
<feature type="domain" description="DUF2415" evidence="2">
    <location>
        <begin position="386"/>
        <end position="425"/>
    </location>
</feature>
<dbReference type="RefSeq" id="XP_022627623.1">
    <property type="nucleotide sequence ID" value="XM_022773117.1"/>
</dbReference>
<sequence length="675" mass="76106">MTIQEELESPGFSNETQWGSSKVFQNYLMPSLKLYDTRVSINHWQLRDCVKHSTSEPGKIYYIYDHSIRVLDTTISSSGTKLRTTKVSIRNRKRRSSSPKVLSQEQLQSPSRKLVEFDFKSRCFQERNGLLVSGGLMGAEDNGNWGQFFRNTSSTPSRSAGQTFAGSGVEPIRLGSSSVLSDHNTYSNSETWKGLLSLYNEESGTCLTYRLGQYINNCVLLHPRTTQQYDLFACNNDAHLYQCDVSNRGIELTKRYSDLKFSLNNAALSHDGKTLITSGDSSKFAIYHQNELTGFFSLRYDSQPQWGSSFIRNKRIPRYAMPDRSGFVDNIYEVPGGDHGFYTSFSENDMLFATVFQNGTCWVYDARKMESPMAEINSTRKYTQNGAFRVCKFSEGMDDLLFVSEHHGRVHVIDTRNFMNHQVIMIPDSTTASKGDREPLLPSRRSSLPAQLSDPHTTFASSIPVKELQPQLVPYPKAMNSTSNCSDTGSVNEDIVEPENVGRRSRRSSSFRVRRFSTSSNTPHVSLESIDPSILESRYLAPNYRAVDNYNYIGEDTRVGSNNGNTNPVTADQNNDVFLENDVEVVDAYSDTSDPLFQSLTSRSRPHASRASPTAPRYSRGSDLSANSNDENNISGIDWMEDEEGSSLVIGTDYGIIKWKINSWARRSFPSYDFC</sequence>
<protein>
    <submittedName>
        <fullName evidence="3">LALA0S03e01772g1_1</fullName>
    </submittedName>
</protein>
<dbReference type="PANTHER" id="PTHR43991:SF9">
    <property type="entry name" value="DUF2415 DOMAIN-CONTAINING PROTEIN"/>
    <property type="match status" value="1"/>
</dbReference>
<dbReference type="GeneID" id="34684812"/>
<evidence type="ECO:0000313" key="4">
    <source>
        <dbReference type="Proteomes" id="UP000054304"/>
    </source>
</evidence>
<evidence type="ECO:0000313" key="3">
    <source>
        <dbReference type="EMBL" id="CEP61389.1"/>
    </source>
</evidence>